<name>A0AAN6S252_9PEZI</name>
<keyword evidence="3" id="KW-1185">Reference proteome</keyword>
<organism evidence="2 3">
    <name type="scientific">Diplogelasinospora grovesii</name>
    <dbReference type="NCBI Taxonomy" id="303347"/>
    <lineage>
        <taxon>Eukaryota</taxon>
        <taxon>Fungi</taxon>
        <taxon>Dikarya</taxon>
        <taxon>Ascomycota</taxon>
        <taxon>Pezizomycotina</taxon>
        <taxon>Sordariomycetes</taxon>
        <taxon>Sordariomycetidae</taxon>
        <taxon>Sordariales</taxon>
        <taxon>Diplogelasinosporaceae</taxon>
        <taxon>Diplogelasinospora</taxon>
    </lineage>
</organism>
<protein>
    <submittedName>
        <fullName evidence="2">Uncharacterized protein</fullName>
    </submittedName>
</protein>
<feature type="region of interest" description="Disordered" evidence="1">
    <location>
        <begin position="100"/>
        <end position="132"/>
    </location>
</feature>
<evidence type="ECO:0000256" key="1">
    <source>
        <dbReference type="SAM" id="MobiDB-lite"/>
    </source>
</evidence>
<feature type="region of interest" description="Disordered" evidence="1">
    <location>
        <begin position="455"/>
        <end position="479"/>
    </location>
</feature>
<evidence type="ECO:0000313" key="3">
    <source>
        <dbReference type="Proteomes" id="UP001303473"/>
    </source>
</evidence>
<proteinExistence type="predicted"/>
<feature type="compositionally biased region" description="Low complexity" evidence="1">
    <location>
        <begin position="455"/>
        <end position="466"/>
    </location>
</feature>
<dbReference type="Proteomes" id="UP001303473">
    <property type="component" value="Unassembled WGS sequence"/>
</dbReference>
<feature type="compositionally biased region" description="Polar residues" evidence="1">
    <location>
        <begin position="1"/>
        <end position="13"/>
    </location>
</feature>
<dbReference type="EMBL" id="MU853847">
    <property type="protein sequence ID" value="KAK3937685.1"/>
    <property type="molecule type" value="Genomic_DNA"/>
</dbReference>
<comment type="caution">
    <text evidence="2">The sequence shown here is derived from an EMBL/GenBank/DDBJ whole genome shotgun (WGS) entry which is preliminary data.</text>
</comment>
<dbReference type="AlphaFoldDB" id="A0AAN6S252"/>
<feature type="region of interest" description="Disordered" evidence="1">
    <location>
        <begin position="1"/>
        <end position="22"/>
    </location>
</feature>
<accession>A0AAN6S252</accession>
<sequence>MPSLCATRSNNAQNRKRARADDLSQEYRPNKKIKSRGRLYESSNFPPEFWDNLSKPALRPAAPAVYTTDLARFARHGGPDLRHLRGVRLHYCPEPNGAVHTMASSRSSASSSRRTKSTKTTNATTATPGRSSAYDKAFEQHLFNNNVYLNGRKSKPNCGTDFYQPRPSLSPSRGSTNIPNSGEALFNNLESITNGATVNAKPDFYDGARFSDVDKKVREELDGLIIPTKNLRRPVAPNFFLKAKAPEGGAAVAKRQASLDGAIGARAMQVLQNYGEEEPAYDRNAYTYSSTYYAGTGTLQLYAHHVTPPTAPGGRPEYHMTQLNSYAMTGKRERFVEGATAFRNARDLAKRHRNTFIQAANSRACQANAEAPPEAEITVAIDARQDKDSTSNEFVDCKDYVGSQAVSIENHAASRDVDKGPVLPQYLYAEDEECSQESTSLNTLEPAISLATSFTSSFSTHSQTGSKRNKASPSPPLNP</sequence>
<feature type="compositionally biased region" description="Low complexity" evidence="1">
    <location>
        <begin position="101"/>
        <end position="127"/>
    </location>
</feature>
<feature type="region of interest" description="Disordered" evidence="1">
    <location>
        <begin position="154"/>
        <end position="175"/>
    </location>
</feature>
<evidence type="ECO:0000313" key="2">
    <source>
        <dbReference type="EMBL" id="KAK3937685.1"/>
    </source>
</evidence>
<reference evidence="3" key="1">
    <citation type="journal article" date="2023" name="Mol. Phylogenet. Evol.">
        <title>Genome-scale phylogeny and comparative genomics of the fungal order Sordariales.</title>
        <authorList>
            <person name="Hensen N."/>
            <person name="Bonometti L."/>
            <person name="Westerberg I."/>
            <person name="Brannstrom I.O."/>
            <person name="Guillou S."/>
            <person name="Cros-Aarteil S."/>
            <person name="Calhoun S."/>
            <person name="Haridas S."/>
            <person name="Kuo A."/>
            <person name="Mondo S."/>
            <person name="Pangilinan J."/>
            <person name="Riley R."/>
            <person name="LaButti K."/>
            <person name="Andreopoulos B."/>
            <person name="Lipzen A."/>
            <person name="Chen C."/>
            <person name="Yan M."/>
            <person name="Daum C."/>
            <person name="Ng V."/>
            <person name="Clum A."/>
            <person name="Steindorff A."/>
            <person name="Ohm R.A."/>
            <person name="Martin F."/>
            <person name="Silar P."/>
            <person name="Natvig D.O."/>
            <person name="Lalanne C."/>
            <person name="Gautier V."/>
            <person name="Ament-Velasquez S.L."/>
            <person name="Kruys A."/>
            <person name="Hutchinson M.I."/>
            <person name="Powell A.J."/>
            <person name="Barry K."/>
            <person name="Miller A.N."/>
            <person name="Grigoriev I.V."/>
            <person name="Debuchy R."/>
            <person name="Gladieux P."/>
            <person name="Hiltunen Thoren M."/>
            <person name="Johannesson H."/>
        </authorList>
    </citation>
    <scope>NUCLEOTIDE SEQUENCE [LARGE SCALE GENOMIC DNA]</scope>
    <source>
        <strain evidence="3">CBS 340.73</strain>
    </source>
</reference>
<gene>
    <name evidence="2" type="ORF">QBC46DRAFT_460692</name>
</gene>